<evidence type="ECO:0000256" key="5">
    <source>
        <dbReference type="ARBA" id="ARBA00022741"/>
    </source>
</evidence>
<keyword evidence="9 10" id="KW-0472">Membrane</keyword>
<dbReference type="InterPro" id="IPR059000">
    <property type="entry name" value="ATPase_P-type_domA"/>
</dbReference>
<keyword evidence="6 10" id="KW-0067">ATP-binding</keyword>
<dbReference type="GO" id="GO:0043682">
    <property type="term" value="F:P-type divalent copper transporter activity"/>
    <property type="evidence" value="ECO:0007669"/>
    <property type="project" value="TreeGrafter"/>
</dbReference>
<dbReference type="PRINTS" id="PR00119">
    <property type="entry name" value="CATATPASE"/>
</dbReference>
<dbReference type="SUPFAM" id="SSF81653">
    <property type="entry name" value="Calcium ATPase, transduction domain A"/>
    <property type="match status" value="1"/>
</dbReference>
<dbReference type="InterPro" id="IPR036412">
    <property type="entry name" value="HAD-like_sf"/>
</dbReference>
<evidence type="ECO:0000256" key="4">
    <source>
        <dbReference type="ARBA" id="ARBA00022723"/>
    </source>
</evidence>
<feature type="transmembrane region" description="Helical" evidence="10">
    <location>
        <begin position="124"/>
        <end position="144"/>
    </location>
</feature>
<dbReference type="GO" id="GO:0055070">
    <property type="term" value="P:copper ion homeostasis"/>
    <property type="evidence" value="ECO:0007669"/>
    <property type="project" value="TreeGrafter"/>
</dbReference>
<evidence type="ECO:0000256" key="7">
    <source>
        <dbReference type="ARBA" id="ARBA00022967"/>
    </source>
</evidence>
<dbReference type="InterPro" id="IPR023214">
    <property type="entry name" value="HAD_sf"/>
</dbReference>
<dbReference type="GO" id="GO:0005886">
    <property type="term" value="C:plasma membrane"/>
    <property type="evidence" value="ECO:0007669"/>
    <property type="project" value="UniProtKB-SubCell"/>
</dbReference>
<keyword evidence="3 10" id="KW-0812">Transmembrane</keyword>
<proteinExistence type="inferred from homology"/>
<reference evidence="12" key="1">
    <citation type="journal article" date="2009" name="Nat. Chem. Biol.">
        <title>Polyketide assembly lines of uncultivated sponge symbionts from structure-based gene targeting.</title>
        <authorList>
            <person name="Fisch K.M."/>
            <person name="Gurgui C."/>
            <person name="Heycke N."/>
            <person name="van der Sar S.A."/>
            <person name="Anderson S.A."/>
            <person name="Webb V.L."/>
            <person name="Taudien S."/>
            <person name="Platzer M."/>
            <person name="Rubio B.K."/>
            <person name="Robinson S.J."/>
            <person name="Crews P."/>
            <person name="Piel J."/>
        </authorList>
    </citation>
    <scope>NUCLEOTIDE SEQUENCE</scope>
</reference>
<dbReference type="SUPFAM" id="SSF56784">
    <property type="entry name" value="HAD-like"/>
    <property type="match status" value="1"/>
</dbReference>
<feature type="transmembrane region" description="Helical" evidence="10">
    <location>
        <begin position="676"/>
        <end position="704"/>
    </location>
</feature>
<dbReference type="Pfam" id="PF00702">
    <property type="entry name" value="Hydrolase"/>
    <property type="match status" value="1"/>
</dbReference>
<evidence type="ECO:0000259" key="11">
    <source>
        <dbReference type="Pfam" id="PF00122"/>
    </source>
</evidence>
<dbReference type="InterPro" id="IPR018303">
    <property type="entry name" value="ATPase_P-typ_P_site"/>
</dbReference>
<keyword evidence="10" id="KW-1003">Cell membrane</keyword>
<evidence type="ECO:0000313" key="12">
    <source>
        <dbReference type="EMBL" id="ADA82595.1"/>
    </source>
</evidence>
<keyword evidence="5 10" id="KW-0547">Nucleotide-binding</keyword>
<evidence type="ECO:0000256" key="3">
    <source>
        <dbReference type="ARBA" id="ARBA00022692"/>
    </source>
</evidence>
<organism evidence="12">
    <name type="scientific">uncultured bacterium psy1</name>
    <dbReference type="NCBI Taxonomy" id="693111"/>
    <lineage>
        <taxon>Bacteria</taxon>
        <taxon>environmental samples</taxon>
    </lineage>
</organism>
<dbReference type="Gene3D" id="3.40.1110.10">
    <property type="entry name" value="Calcium-transporting ATPase, cytoplasmic domain N"/>
    <property type="match status" value="1"/>
</dbReference>
<evidence type="ECO:0000256" key="8">
    <source>
        <dbReference type="ARBA" id="ARBA00022989"/>
    </source>
</evidence>
<dbReference type="InterPro" id="IPR001757">
    <property type="entry name" value="P_typ_ATPase"/>
</dbReference>
<feature type="domain" description="P-type ATPase A" evidence="11">
    <location>
        <begin position="212"/>
        <end position="307"/>
    </location>
</feature>
<dbReference type="GO" id="GO:0005524">
    <property type="term" value="F:ATP binding"/>
    <property type="evidence" value="ECO:0007669"/>
    <property type="project" value="UniProtKB-UniRule"/>
</dbReference>
<dbReference type="AlphaFoldDB" id="D2SUF1"/>
<evidence type="ECO:0000256" key="1">
    <source>
        <dbReference type="ARBA" id="ARBA00004127"/>
    </source>
</evidence>
<evidence type="ECO:0000256" key="9">
    <source>
        <dbReference type="ARBA" id="ARBA00023136"/>
    </source>
</evidence>
<keyword evidence="4 10" id="KW-0479">Metal-binding</keyword>
<comment type="subcellular location">
    <subcellularLocation>
        <location evidence="10">Cell membrane</location>
    </subcellularLocation>
    <subcellularLocation>
        <location evidence="1">Endomembrane system</location>
        <topology evidence="1">Multi-pass membrane protein</topology>
    </subcellularLocation>
</comment>
<dbReference type="EMBL" id="FJ823461">
    <property type="protein sequence ID" value="ADA82595.1"/>
    <property type="molecule type" value="Genomic_DNA"/>
</dbReference>
<comment type="similarity">
    <text evidence="2 10">Belongs to the cation transport ATPase (P-type) (TC 3.A.3) family. Type IB subfamily.</text>
</comment>
<dbReference type="Pfam" id="PF00122">
    <property type="entry name" value="E1-E2_ATPase"/>
    <property type="match status" value="1"/>
</dbReference>
<dbReference type="InterPro" id="IPR027256">
    <property type="entry name" value="P-typ_ATPase_IB"/>
</dbReference>
<dbReference type="InterPro" id="IPR008250">
    <property type="entry name" value="ATPase_P-typ_transduc_dom_A_sf"/>
</dbReference>
<keyword evidence="8 10" id="KW-1133">Transmembrane helix</keyword>
<dbReference type="SFLD" id="SFLDS00003">
    <property type="entry name" value="Haloacid_Dehalogenase"/>
    <property type="match status" value="1"/>
</dbReference>
<feature type="transmembrane region" description="Helical" evidence="10">
    <location>
        <begin position="165"/>
        <end position="189"/>
    </location>
</feature>
<dbReference type="GO" id="GO:0012505">
    <property type="term" value="C:endomembrane system"/>
    <property type="evidence" value="ECO:0007669"/>
    <property type="project" value="UniProtKB-SubCell"/>
</dbReference>
<dbReference type="Gene3D" id="3.40.50.1000">
    <property type="entry name" value="HAD superfamily/HAD-like"/>
    <property type="match status" value="1"/>
</dbReference>
<dbReference type="Gene3D" id="2.70.150.10">
    <property type="entry name" value="Calcium-transporting ATPase, cytoplasmic transduction domain A"/>
    <property type="match status" value="1"/>
</dbReference>
<evidence type="ECO:0000256" key="10">
    <source>
        <dbReference type="RuleBase" id="RU362081"/>
    </source>
</evidence>
<name>D2SUF1_9BACT</name>
<keyword evidence="7" id="KW-1278">Translocase</keyword>
<dbReference type="GO" id="GO:0016887">
    <property type="term" value="F:ATP hydrolysis activity"/>
    <property type="evidence" value="ECO:0007669"/>
    <property type="project" value="InterPro"/>
</dbReference>
<evidence type="ECO:0000256" key="6">
    <source>
        <dbReference type="ARBA" id="ARBA00022840"/>
    </source>
</evidence>
<sequence length="709" mass="76695">MIPLTFLAIASGALVAGAKVYEKLPQARSQRAKRFLSTPRPQRSDDSQEIKALVVSSYTALDTKYQTFMRQRFDPLFGRKRSQQLDALTSHAEGVAISQHEQSLNRKIACTTASLAAIAIGVSLYPPSLIVSVPASLLLTIPVYKKALDAIRNERRVNFHVLSAINITGIWIGGFFIPAALGMVLYFLAEKLLVITQERSHQGLISIFGQQTRYVWVVIDNVEVEVPFDQLQPGDTVVVEAGQMLPADGIITSGMASIDQHVLTGEAQPVEKAPGDPVYASTVVLAGKVYIRVEKAGEETVAAQIGAILNRTASYQTTLQSKGSALAHASALPTLLLGSLAWVTIHLEQGLAILNSAFGGTLRITAPIAVLNFLNIASRNGILVKDGRSLELLKDVDTVVFDKTGTLTLDQPTVVRIYSCNGLHEDMLLTYAATAEHRQPHPIARAIRMAADDRDLCLPDIEDAIYEVGYGIKVSTTDTLIRVGSDRFMALEGIAVPPDLRTRQDTCHQQGHSLVMVAIDDELGGAIELQPTLRPEVQDVIDVLHGRGLSLAIISGDQEEPTRKLAQHLGIERYFANTLPEHKAELVEQLQRQGHAVCFVGDGINDSIALKKANVSVSLRGATTVAIDTAQIVLTDQTLKPLTHLFDLADEFDANLKAGFASAIVPGVINIGGVFLFHWSILTALAIFNLGLLTSLGIATLPLLRHSTD</sequence>
<dbReference type="NCBIfam" id="TIGR01494">
    <property type="entry name" value="ATPase_P-type"/>
    <property type="match status" value="1"/>
</dbReference>
<protein>
    <submittedName>
        <fullName evidence="12">Transport ATPase</fullName>
    </submittedName>
</protein>
<dbReference type="InterPro" id="IPR023299">
    <property type="entry name" value="ATPase_P-typ_cyto_dom_N"/>
</dbReference>
<dbReference type="SFLD" id="SFLDG00002">
    <property type="entry name" value="C1.7:_P-type_atpase_like"/>
    <property type="match status" value="1"/>
</dbReference>
<evidence type="ECO:0000256" key="2">
    <source>
        <dbReference type="ARBA" id="ARBA00006024"/>
    </source>
</evidence>
<dbReference type="NCBIfam" id="TIGR01525">
    <property type="entry name" value="ATPase-IB_hvy"/>
    <property type="match status" value="1"/>
</dbReference>
<dbReference type="PANTHER" id="PTHR43520:SF8">
    <property type="entry name" value="P-TYPE CU(+) TRANSPORTER"/>
    <property type="match status" value="1"/>
</dbReference>
<dbReference type="GO" id="GO:0005507">
    <property type="term" value="F:copper ion binding"/>
    <property type="evidence" value="ECO:0007669"/>
    <property type="project" value="TreeGrafter"/>
</dbReference>
<dbReference type="SFLD" id="SFLDF00027">
    <property type="entry name" value="p-type_atpase"/>
    <property type="match status" value="1"/>
</dbReference>
<comment type="caution">
    <text evidence="10">Lacks conserved residue(s) required for the propagation of feature annotation.</text>
</comment>
<dbReference type="PANTHER" id="PTHR43520">
    <property type="entry name" value="ATP7, ISOFORM B"/>
    <property type="match status" value="1"/>
</dbReference>
<accession>D2SUF1</accession>
<dbReference type="PROSITE" id="PS00154">
    <property type="entry name" value="ATPASE_E1_E2"/>
    <property type="match status" value="1"/>
</dbReference>
<dbReference type="InterPro" id="IPR044492">
    <property type="entry name" value="P_typ_ATPase_HD_dom"/>
</dbReference>